<evidence type="ECO:0000256" key="5">
    <source>
        <dbReference type="ARBA" id="ARBA00023001"/>
    </source>
</evidence>
<feature type="binding site" evidence="10">
    <location>
        <position position="141"/>
    </location>
    <ligand>
        <name>substrate</name>
    </ligand>
</feature>
<dbReference type="Gene3D" id="3.20.20.80">
    <property type="entry name" value="Glycosidases"/>
    <property type="match status" value="1"/>
</dbReference>
<dbReference type="EC" id="3.2.1.21" evidence="3 11"/>
<dbReference type="InterPro" id="IPR001360">
    <property type="entry name" value="Glyco_hydro_1"/>
</dbReference>
<protein>
    <recommendedName>
        <fullName evidence="3 11">Beta-glucosidase</fullName>
        <ecNumber evidence="3 11">3.2.1.21</ecNumber>
    </recommendedName>
</protein>
<feature type="binding site" evidence="10">
    <location>
        <position position="185"/>
    </location>
    <ligand>
        <name>substrate</name>
    </ligand>
</feature>
<keyword evidence="8" id="KW-0624">Polysaccharide degradation</keyword>
<accession>A0A2G9C548</accession>
<feature type="active site" description="Nucleophile" evidence="9">
    <location>
        <position position="367"/>
    </location>
</feature>
<dbReference type="NCBIfam" id="TIGR03356">
    <property type="entry name" value="BGL"/>
    <property type="match status" value="1"/>
</dbReference>
<keyword evidence="7 11" id="KW-0326">Glycosidase</keyword>
<dbReference type="RefSeq" id="WP_099863172.1">
    <property type="nucleotide sequence ID" value="NZ_PEOG01000060.1"/>
</dbReference>
<evidence type="ECO:0000256" key="2">
    <source>
        <dbReference type="ARBA" id="ARBA00010838"/>
    </source>
</evidence>
<feature type="active site" description="Proton donor" evidence="9">
    <location>
        <position position="186"/>
    </location>
</feature>
<dbReference type="InterPro" id="IPR017736">
    <property type="entry name" value="Glyco_hydro_1_beta-glucosidase"/>
</dbReference>
<dbReference type="PROSITE" id="PS00653">
    <property type="entry name" value="GLYCOSYL_HYDROL_F1_2"/>
    <property type="match status" value="1"/>
</dbReference>
<dbReference type="InterPro" id="IPR017853">
    <property type="entry name" value="GH"/>
</dbReference>
<dbReference type="PANTHER" id="PTHR10353">
    <property type="entry name" value="GLYCOSYL HYDROLASE"/>
    <property type="match status" value="1"/>
</dbReference>
<evidence type="ECO:0000256" key="3">
    <source>
        <dbReference type="ARBA" id="ARBA00012744"/>
    </source>
</evidence>
<evidence type="ECO:0000313" key="13">
    <source>
        <dbReference type="Proteomes" id="UP000231501"/>
    </source>
</evidence>
<evidence type="ECO:0000313" key="12">
    <source>
        <dbReference type="EMBL" id="PIM51556.1"/>
    </source>
</evidence>
<dbReference type="PANTHER" id="PTHR10353:SF36">
    <property type="entry name" value="LP05116P"/>
    <property type="match status" value="1"/>
</dbReference>
<dbReference type="OrthoDB" id="9765195at2"/>
<organism evidence="12 13">
    <name type="scientific">Roseateles chitinivorans</name>
    <dbReference type="NCBI Taxonomy" id="2917965"/>
    <lineage>
        <taxon>Bacteria</taxon>
        <taxon>Pseudomonadati</taxon>
        <taxon>Pseudomonadota</taxon>
        <taxon>Betaproteobacteria</taxon>
        <taxon>Burkholderiales</taxon>
        <taxon>Sphaerotilaceae</taxon>
        <taxon>Roseateles</taxon>
    </lineage>
</organism>
<keyword evidence="5" id="KW-0136">Cellulose degradation</keyword>
<feature type="binding site" evidence="10">
    <location>
        <position position="314"/>
    </location>
    <ligand>
        <name>substrate</name>
    </ligand>
</feature>
<evidence type="ECO:0000256" key="8">
    <source>
        <dbReference type="ARBA" id="ARBA00023326"/>
    </source>
</evidence>
<evidence type="ECO:0000256" key="7">
    <source>
        <dbReference type="ARBA" id="ARBA00023295"/>
    </source>
</evidence>
<reference evidence="12 13" key="1">
    <citation type="submission" date="2017-11" db="EMBL/GenBank/DDBJ databases">
        <title>Draft genome sequence of Mitsuaria sp. HWN-4.</title>
        <authorList>
            <person name="Gundlapally S.R."/>
        </authorList>
    </citation>
    <scope>NUCLEOTIDE SEQUENCE [LARGE SCALE GENOMIC DNA]</scope>
    <source>
        <strain evidence="12 13">HWN-4</strain>
    </source>
</reference>
<dbReference type="Proteomes" id="UP000231501">
    <property type="component" value="Unassembled WGS sequence"/>
</dbReference>
<feature type="binding site" evidence="10">
    <location>
        <begin position="421"/>
        <end position="422"/>
    </location>
    <ligand>
        <name>substrate</name>
    </ligand>
</feature>
<proteinExistence type="inferred from homology"/>
<dbReference type="EMBL" id="PEOG01000060">
    <property type="protein sequence ID" value="PIM51556.1"/>
    <property type="molecule type" value="Genomic_DNA"/>
</dbReference>
<dbReference type="PRINTS" id="PR00131">
    <property type="entry name" value="GLHYDRLASE1"/>
</dbReference>
<dbReference type="SUPFAM" id="SSF51445">
    <property type="entry name" value="(Trans)glycosidases"/>
    <property type="match status" value="1"/>
</dbReference>
<sequence length="464" mass="50608">MPSSNSPSPAADIASGALPTAASKAFPADFVWGVATSAFQIEGAHDADGKGPSIWDTFCRQPGAIADGSNGDVACEHYARLDQDLDLIRDLGVDAYRFSVSWPRVRPTGDGAWNEAGLAFYERLVDGLLARGLKPYLTLNHWDLPQALQDRGGWGDRATVDRFVEYAVGIARRLGDKVVSIATHNEPWVVAQLGHEMGVFAPGLKDRKLAAQVSHHLLLSHGLAVSAMRTLGVKAALGIVLNMAPMYPATESDADRAAARLEDGKLRRWYMDPLFDGRYPQDVLDHLGDDAPRVQAGDMERIRVPIDFVGINYYSRGMVSAEGPVDAKRSGLPLTDMGWEIYPQGLTDLLVSVHRDYPGAKRLYVTENGGAFPDPLGSDGRVHDADRTGYLDTHIAAVGDAIARGVPMGGYMVWSLMDNFEWASGYEKRFGIVHVDYATQRRTPKDSALAYRDFVLGRRAARQG</sequence>
<gene>
    <name evidence="12" type="ORF">CS062_19140</name>
</gene>
<dbReference type="AlphaFoldDB" id="A0A2G9C548"/>
<keyword evidence="6" id="KW-0119">Carbohydrate metabolism</keyword>
<feature type="binding site" evidence="10">
    <location>
        <position position="414"/>
    </location>
    <ligand>
        <name>substrate</name>
    </ligand>
</feature>
<feature type="binding site" evidence="10">
    <location>
        <position position="40"/>
    </location>
    <ligand>
        <name>substrate</name>
    </ligand>
</feature>
<comment type="caution">
    <text evidence="12">The sequence shown here is derived from an EMBL/GenBank/DDBJ whole genome shotgun (WGS) entry which is preliminary data.</text>
</comment>
<evidence type="ECO:0000256" key="1">
    <source>
        <dbReference type="ARBA" id="ARBA00000448"/>
    </source>
</evidence>
<dbReference type="Pfam" id="PF00232">
    <property type="entry name" value="Glyco_hydro_1"/>
    <property type="match status" value="1"/>
</dbReference>
<evidence type="ECO:0000256" key="4">
    <source>
        <dbReference type="ARBA" id="ARBA00022801"/>
    </source>
</evidence>
<dbReference type="GO" id="GO:0030245">
    <property type="term" value="P:cellulose catabolic process"/>
    <property type="evidence" value="ECO:0007669"/>
    <property type="project" value="UniProtKB-KW"/>
</dbReference>
<name>A0A2G9C548_9BURK</name>
<dbReference type="GO" id="GO:0008422">
    <property type="term" value="F:beta-glucosidase activity"/>
    <property type="evidence" value="ECO:0007669"/>
    <property type="project" value="UniProtKB-EC"/>
</dbReference>
<dbReference type="InterPro" id="IPR033132">
    <property type="entry name" value="GH_1_N_CS"/>
</dbReference>
<evidence type="ECO:0000256" key="6">
    <source>
        <dbReference type="ARBA" id="ARBA00023277"/>
    </source>
</evidence>
<keyword evidence="13" id="KW-1185">Reference proteome</keyword>
<comment type="similarity">
    <text evidence="2 11">Belongs to the glycosyl hydrolase 1 family.</text>
</comment>
<evidence type="ECO:0000256" key="9">
    <source>
        <dbReference type="PIRSR" id="PIRSR617736-1"/>
    </source>
</evidence>
<keyword evidence="4 11" id="KW-0378">Hydrolase</keyword>
<evidence type="ECO:0000256" key="11">
    <source>
        <dbReference type="RuleBase" id="RU361175"/>
    </source>
</evidence>
<dbReference type="FunFam" id="3.20.20.80:FF:000004">
    <property type="entry name" value="Beta-glucosidase 6-phospho-beta-glucosidase"/>
    <property type="match status" value="1"/>
</dbReference>
<evidence type="ECO:0000256" key="10">
    <source>
        <dbReference type="PIRSR" id="PIRSR617736-2"/>
    </source>
</evidence>
<comment type="catalytic activity">
    <reaction evidence="1 11">
        <text>Hydrolysis of terminal, non-reducing beta-D-glucosyl residues with release of beta-D-glucose.</text>
        <dbReference type="EC" id="3.2.1.21"/>
    </reaction>
</comment>